<keyword evidence="3" id="KW-1185">Reference proteome</keyword>
<feature type="region of interest" description="Disordered" evidence="1">
    <location>
        <begin position="123"/>
        <end position="271"/>
    </location>
</feature>
<organism evidence="2 3">
    <name type="scientific">Parachaetomium inaequale</name>
    <dbReference type="NCBI Taxonomy" id="2588326"/>
    <lineage>
        <taxon>Eukaryota</taxon>
        <taxon>Fungi</taxon>
        <taxon>Dikarya</taxon>
        <taxon>Ascomycota</taxon>
        <taxon>Pezizomycotina</taxon>
        <taxon>Sordariomycetes</taxon>
        <taxon>Sordariomycetidae</taxon>
        <taxon>Sordariales</taxon>
        <taxon>Chaetomiaceae</taxon>
        <taxon>Parachaetomium</taxon>
    </lineage>
</organism>
<dbReference type="AlphaFoldDB" id="A0AAN6SNV5"/>
<accession>A0AAN6SNV5</accession>
<sequence length="375" mass="40725">MEFKPNDASITSESAPLIEPVDCESDQDLFMVPLKRPSPRLPPSRYRNVRPRSPPRSPAAPSPRVNIEKSPQPGSQLEASPYISSPMSGITVKPDSPPMFTSPLMSPESGVLGIDGVLNSMATPGYLVYDSPPMSVGRNTKVGSSPVMSTEAGSAKHSPEPQSSSKGNTTTSSPSTRDQPNPSTKASSVYDSPPAIVENKPEPGSKEQQTQPPAIPPLSAARTTNTNTKPANLGLALHLTPKNPSLLAPPGPKTPLKSPHSPGNTWTVPDSPMERLSQMRATPDSAYDRARQMEVRRSEWKHVVYRFPVKGSEHWVIDADLTESSHARLADVARRSSEGFEWNGDYELANIYRVLAVAHTRVMEEMRGERRGVRA</sequence>
<protein>
    <submittedName>
        <fullName evidence="2">Uncharacterized protein</fullName>
    </submittedName>
</protein>
<dbReference type="EMBL" id="MU854448">
    <property type="protein sequence ID" value="KAK4035306.1"/>
    <property type="molecule type" value="Genomic_DNA"/>
</dbReference>
<evidence type="ECO:0000256" key="1">
    <source>
        <dbReference type="SAM" id="MobiDB-lite"/>
    </source>
</evidence>
<feature type="compositionally biased region" description="Pro residues" evidence="1">
    <location>
        <begin position="52"/>
        <end position="61"/>
    </location>
</feature>
<comment type="caution">
    <text evidence="2">The sequence shown here is derived from an EMBL/GenBank/DDBJ whole genome shotgun (WGS) entry which is preliminary data.</text>
</comment>
<dbReference type="Proteomes" id="UP001303115">
    <property type="component" value="Unassembled WGS sequence"/>
</dbReference>
<evidence type="ECO:0000313" key="2">
    <source>
        <dbReference type="EMBL" id="KAK4035306.1"/>
    </source>
</evidence>
<feature type="region of interest" description="Disordered" evidence="1">
    <location>
        <begin position="1"/>
        <end position="104"/>
    </location>
</feature>
<feature type="compositionally biased region" description="Polar residues" evidence="1">
    <location>
        <begin position="72"/>
        <end position="88"/>
    </location>
</feature>
<gene>
    <name evidence="2" type="ORF">C8A01DRAFT_48455</name>
</gene>
<feature type="compositionally biased region" description="Polar residues" evidence="1">
    <location>
        <begin position="160"/>
        <end position="190"/>
    </location>
</feature>
<feature type="compositionally biased region" description="Polar residues" evidence="1">
    <location>
        <begin position="221"/>
        <end position="230"/>
    </location>
</feature>
<name>A0AAN6SNV5_9PEZI</name>
<proteinExistence type="predicted"/>
<reference evidence="3" key="1">
    <citation type="journal article" date="2023" name="Mol. Phylogenet. Evol.">
        <title>Genome-scale phylogeny and comparative genomics of the fungal order Sordariales.</title>
        <authorList>
            <person name="Hensen N."/>
            <person name="Bonometti L."/>
            <person name="Westerberg I."/>
            <person name="Brannstrom I.O."/>
            <person name="Guillou S."/>
            <person name="Cros-Aarteil S."/>
            <person name="Calhoun S."/>
            <person name="Haridas S."/>
            <person name="Kuo A."/>
            <person name="Mondo S."/>
            <person name="Pangilinan J."/>
            <person name="Riley R."/>
            <person name="LaButti K."/>
            <person name="Andreopoulos B."/>
            <person name="Lipzen A."/>
            <person name="Chen C."/>
            <person name="Yan M."/>
            <person name="Daum C."/>
            <person name="Ng V."/>
            <person name="Clum A."/>
            <person name="Steindorff A."/>
            <person name="Ohm R.A."/>
            <person name="Martin F."/>
            <person name="Silar P."/>
            <person name="Natvig D.O."/>
            <person name="Lalanne C."/>
            <person name="Gautier V."/>
            <person name="Ament-Velasquez S.L."/>
            <person name="Kruys A."/>
            <person name="Hutchinson M.I."/>
            <person name="Powell A.J."/>
            <person name="Barry K."/>
            <person name="Miller A.N."/>
            <person name="Grigoriev I.V."/>
            <person name="Debuchy R."/>
            <person name="Gladieux P."/>
            <person name="Hiltunen Thoren M."/>
            <person name="Johannesson H."/>
        </authorList>
    </citation>
    <scope>NUCLEOTIDE SEQUENCE [LARGE SCALE GENOMIC DNA]</scope>
    <source>
        <strain evidence="3">CBS 284.82</strain>
    </source>
</reference>
<evidence type="ECO:0000313" key="3">
    <source>
        <dbReference type="Proteomes" id="UP001303115"/>
    </source>
</evidence>
<feature type="compositionally biased region" description="Polar residues" evidence="1">
    <location>
        <begin position="137"/>
        <end position="152"/>
    </location>
</feature>